<dbReference type="SUPFAM" id="SSF52743">
    <property type="entry name" value="Subtilisin-like"/>
    <property type="match status" value="1"/>
</dbReference>
<dbReference type="InterPro" id="IPR036852">
    <property type="entry name" value="Peptidase_S8/S53_dom_sf"/>
</dbReference>
<feature type="active site" description="Charge relay system" evidence="5">
    <location>
        <position position="335"/>
    </location>
</feature>
<reference evidence="7 8" key="1">
    <citation type="submission" date="2019-02" db="EMBL/GenBank/DDBJ databases">
        <authorList>
            <person name="Goldberg S.R."/>
            <person name="Haltli B.A."/>
            <person name="Correa H."/>
            <person name="Russell K.G."/>
        </authorList>
    </citation>
    <scope>NUCLEOTIDE SEQUENCE [LARGE SCALE GENOMIC DNA]</scope>
    <source>
        <strain evidence="7 8">JCM 16186</strain>
    </source>
</reference>
<dbReference type="InterPro" id="IPR013783">
    <property type="entry name" value="Ig-like_fold"/>
</dbReference>
<dbReference type="EMBL" id="SMLW01000621">
    <property type="protein sequence ID" value="MTI27298.1"/>
    <property type="molecule type" value="Genomic_DNA"/>
</dbReference>
<dbReference type="PROSITE" id="PS50853">
    <property type="entry name" value="FN3"/>
    <property type="match status" value="2"/>
</dbReference>
<accession>A0ABW9RTG9</accession>
<feature type="domain" description="Fibronectin type-III" evidence="6">
    <location>
        <begin position="780"/>
        <end position="866"/>
    </location>
</feature>
<evidence type="ECO:0000256" key="1">
    <source>
        <dbReference type="ARBA" id="ARBA00022670"/>
    </source>
</evidence>
<comment type="caution">
    <text evidence="7">The sequence shown here is derived from an EMBL/GenBank/DDBJ whole genome shotgun (WGS) entry which is preliminary data.</text>
</comment>
<evidence type="ECO:0000313" key="7">
    <source>
        <dbReference type="EMBL" id="MTI27298.1"/>
    </source>
</evidence>
<keyword evidence="3 5" id="KW-0378">Hydrolase</keyword>
<dbReference type="SUPFAM" id="SSF49265">
    <property type="entry name" value="Fibronectin type III"/>
    <property type="match status" value="1"/>
</dbReference>
<dbReference type="Gene3D" id="2.60.40.10">
    <property type="entry name" value="Immunoglobulins"/>
    <property type="match status" value="2"/>
</dbReference>
<sequence length="1107" mass="116202">MAFAQTPTEKQKISSRYDKTRLSELQKEYSQKALTAKQNALQMAAQKGWEVLKSNGDGSFDELIAVSKDGKPIYYTVYNVSAARSTRANHLHSGGTLGLNVNGQNMTAHVWDGGPTRPTHQEFDGAGGNNRVTINDGVTALNGNSFHAQHVTGTIVASGVQANAKGMSPQAKALTHEWNNDLSEATAEAANGMLLSNHSYGYRASLIPDWYFGAYIDESRDWDNLMYNSPYYLMVVAAGNDGNDNSSNGAPLNGNSSFDKLSGHSTCKNNMVVANGQDASVATDGTLNSVTINSSSSEGPTDDLRIKPDITGNGTSVYSTYDNSDVAYNSITGTSMASPNVTGTLLLLQQHYNNVNGNFMRAASLKGLALHTADDAGIAGPDAVYGWGLLNAKAAAQAITANGTASRIEELTLSAGQSYSITVNSDGTSPLLASISWTDPAGTANTGTTNLTTPVLVNDLDLRVTQGGTTYNPYRLTGVNSNGKGDNNVDPYERVDISGASGSYTITVTHKGSLSGGSQDYTLIVTGVTGTVSCTATVPTGLGASNIGSSSATVSWNAVPGATYDVRYRQTGTSSWTTTAVSGTSASITGLSPLTQYEAQVRSKCSDGTTSAYSSSVTFTTTDVQLNYCSSNGNSVADEYISNVTLGSINNNSGAGSGGYTDFTSISTNLNKNTSYTISVTPTWTGTLYNEGYSVWIDYNRDGDFTDSGEQVWTQSATQNSPVSGSFTVPSGATNGATRMRVSMKYNGIPTSCESFSYGEVEDYTVNIQTGSGDTQAPTAPGSLTASGITTTSATLSWTASTDNVGVTGYDVYLGGSLVGNTTSTSYNLTGLTASTSYTASVRAKDAAGNQSTASTVTFSTQTPVTYCTSSGNNVTYEWIDLVAVGSINNATGANGGYGNFTSQSTDLTRGGSHTINFSAGFSGSSYTEYWKVWIDLNQDGDFADSGEEMVSGSSSSSGTLSGTLNIPSSAALGSTRMRVSMRYNAAPSSCGTFTYGEVEDYTVNITNTLANTAFANLRNAEELDNEGPKAYFVATPNPVKDMVEIAIADEAKGYSLKMMTLTGVVIEEIESVDSNVRINMSRLPQGAYIISMKTEREVINSKIIKE</sequence>
<evidence type="ECO:0000259" key="6">
    <source>
        <dbReference type="PROSITE" id="PS50853"/>
    </source>
</evidence>
<dbReference type="PANTHER" id="PTHR46708:SF2">
    <property type="entry name" value="FIBRONECTIN TYPE-III DOMAIN-CONTAINING PROTEIN"/>
    <property type="match status" value="1"/>
</dbReference>
<dbReference type="InterPro" id="IPR036116">
    <property type="entry name" value="FN3_sf"/>
</dbReference>
<dbReference type="PANTHER" id="PTHR46708">
    <property type="entry name" value="TENASCIN"/>
    <property type="match status" value="1"/>
</dbReference>
<dbReference type="InterPro" id="IPR000209">
    <property type="entry name" value="Peptidase_S8/S53_dom"/>
</dbReference>
<dbReference type="PROSITE" id="PS00138">
    <property type="entry name" value="SUBTILASE_SER"/>
    <property type="match status" value="1"/>
</dbReference>
<dbReference type="SMART" id="SM00060">
    <property type="entry name" value="FN3"/>
    <property type="match status" value="2"/>
</dbReference>
<dbReference type="InterPro" id="IPR045474">
    <property type="entry name" value="GEVED"/>
</dbReference>
<keyword evidence="2" id="KW-0677">Repeat</keyword>
<dbReference type="InterPro" id="IPR008979">
    <property type="entry name" value="Galactose-bd-like_sf"/>
</dbReference>
<dbReference type="Pfam" id="PF00041">
    <property type="entry name" value="fn3"/>
    <property type="match status" value="2"/>
</dbReference>
<feature type="active site" description="Charge relay system" evidence="5">
    <location>
        <position position="112"/>
    </location>
</feature>
<dbReference type="PROSITE" id="PS51892">
    <property type="entry name" value="SUBTILASE"/>
    <property type="match status" value="1"/>
</dbReference>
<comment type="similarity">
    <text evidence="5">Belongs to the peptidase S8 family.</text>
</comment>
<dbReference type="SUPFAM" id="SSF49785">
    <property type="entry name" value="Galactose-binding domain-like"/>
    <property type="match status" value="1"/>
</dbReference>
<keyword evidence="4 5" id="KW-0720">Serine protease</keyword>
<dbReference type="CDD" id="cd00063">
    <property type="entry name" value="FN3"/>
    <property type="match status" value="2"/>
</dbReference>
<name>A0ABW9RTG9_9BACT</name>
<dbReference type="InterPro" id="IPR034058">
    <property type="entry name" value="TagA/B/C/D_pept_dom"/>
</dbReference>
<dbReference type="NCBIfam" id="TIGR04183">
    <property type="entry name" value="Por_Secre_tail"/>
    <property type="match status" value="1"/>
</dbReference>
<dbReference type="Pfam" id="PF18962">
    <property type="entry name" value="Por_Secre_tail"/>
    <property type="match status" value="1"/>
</dbReference>
<dbReference type="InterPro" id="IPR023828">
    <property type="entry name" value="Peptidase_S8_Ser-AS"/>
</dbReference>
<keyword evidence="8" id="KW-1185">Reference proteome</keyword>
<dbReference type="InterPro" id="IPR003961">
    <property type="entry name" value="FN3_dom"/>
</dbReference>
<evidence type="ECO:0000256" key="4">
    <source>
        <dbReference type="ARBA" id="ARBA00022825"/>
    </source>
</evidence>
<evidence type="ECO:0000256" key="3">
    <source>
        <dbReference type="ARBA" id="ARBA00022801"/>
    </source>
</evidence>
<protein>
    <submittedName>
        <fullName evidence="7">T9SS type A sorting domain-containing protein</fullName>
    </submittedName>
</protein>
<dbReference type="Pfam" id="PF00082">
    <property type="entry name" value="Peptidase_S8"/>
    <property type="match status" value="1"/>
</dbReference>
<organism evidence="7 8">
    <name type="scientific">Fulvivirga kasyanovii</name>
    <dbReference type="NCBI Taxonomy" id="396812"/>
    <lineage>
        <taxon>Bacteria</taxon>
        <taxon>Pseudomonadati</taxon>
        <taxon>Bacteroidota</taxon>
        <taxon>Cytophagia</taxon>
        <taxon>Cytophagales</taxon>
        <taxon>Fulvivirgaceae</taxon>
        <taxon>Fulvivirga</taxon>
    </lineage>
</organism>
<dbReference type="InterPro" id="IPR050991">
    <property type="entry name" value="ECM_Regulatory_Proteins"/>
</dbReference>
<feature type="active site" description="Charge relay system" evidence="5">
    <location>
        <position position="147"/>
    </location>
</feature>
<gene>
    <name evidence="7" type="ORF">E1163_20245</name>
</gene>
<dbReference type="CDD" id="cd04842">
    <property type="entry name" value="Peptidases_S8_Kp43_protease"/>
    <property type="match status" value="1"/>
</dbReference>
<evidence type="ECO:0000313" key="8">
    <source>
        <dbReference type="Proteomes" id="UP000798808"/>
    </source>
</evidence>
<proteinExistence type="inferred from homology"/>
<dbReference type="Proteomes" id="UP000798808">
    <property type="component" value="Unassembled WGS sequence"/>
</dbReference>
<feature type="domain" description="Fibronectin type-III" evidence="6">
    <location>
        <begin position="538"/>
        <end position="624"/>
    </location>
</feature>
<dbReference type="Gene3D" id="2.60.120.380">
    <property type="match status" value="1"/>
</dbReference>
<dbReference type="InterPro" id="IPR026444">
    <property type="entry name" value="Secre_tail"/>
</dbReference>
<keyword evidence="1 5" id="KW-0645">Protease</keyword>
<dbReference type="Pfam" id="PF20009">
    <property type="entry name" value="GEVED"/>
    <property type="match status" value="2"/>
</dbReference>
<evidence type="ECO:0000256" key="5">
    <source>
        <dbReference type="PROSITE-ProRule" id="PRU01240"/>
    </source>
</evidence>
<dbReference type="Gene3D" id="3.40.50.200">
    <property type="entry name" value="Peptidase S8/S53 domain"/>
    <property type="match status" value="1"/>
</dbReference>
<evidence type="ECO:0000256" key="2">
    <source>
        <dbReference type="ARBA" id="ARBA00022737"/>
    </source>
</evidence>